<name>A0A1H9CYL8_9GAMM</name>
<feature type="region of interest" description="Disordered" evidence="1">
    <location>
        <begin position="1"/>
        <end position="83"/>
    </location>
</feature>
<evidence type="ECO:0000256" key="1">
    <source>
        <dbReference type="SAM" id="MobiDB-lite"/>
    </source>
</evidence>
<dbReference type="STRING" id="489703.SAMN04488038_103236"/>
<dbReference type="EMBL" id="FOFS01000003">
    <property type="protein sequence ID" value="SEQ06326.1"/>
    <property type="molecule type" value="Genomic_DNA"/>
</dbReference>
<keyword evidence="3" id="KW-1185">Reference proteome</keyword>
<sequence length="83" mass="8629">MNKPGQPNSSHHPSHSAGRANDPAPPAQTPKRAQQAKPGSPGSIDRVAPKPAVQSPPVGDERKSEPHAAKGDDDIMSQGRKPS</sequence>
<evidence type="ECO:0000313" key="3">
    <source>
        <dbReference type="Proteomes" id="UP000199233"/>
    </source>
</evidence>
<feature type="compositionally biased region" description="Basic and acidic residues" evidence="1">
    <location>
        <begin position="59"/>
        <end position="73"/>
    </location>
</feature>
<dbReference type="Proteomes" id="UP000199233">
    <property type="component" value="Unassembled WGS sequence"/>
</dbReference>
<reference evidence="2 3" key="1">
    <citation type="submission" date="2016-10" db="EMBL/GenBank/DDBJ databases">
        <authorList>
            <person name="de Groot N.N."/>
        </authorList>
    </citation>
    <scope>NUCLEOTIDE SEQUENCE [LARGE SCALE GENOMIC DNA]</scope>
    <source>
        <strain evidence="2 3">DSM 25927</strain>
    </source>
</reference>
<organism evidence="2 3">
    <name type="scientific">Solimonas aquatica</name>
    <dbReference type="NCBI Taxonomy" id="489703"/>
    <lineage>
        <taxon>Bacteria</taxon>
        <taxon>Pseudomonadati</taxon>
        <taxon>Pseudomonadota</taxon>
        <taxon>Gammaproteobacteria</taxon>
        <taxon>Nevskiales</taxon>
        <taxon>Nevskiaceae</taxon>
        <taxon>Solimonas</taxon>
    </lineage>
</organism>
<accession>A0A1H9CYL8</accession>
<evidence type="ECO:0000313" key="2">
    <source>
        <dbReference type="EMBL" id="SEQ06326.1"/>
    </source>
</evidence>
<dbReference type="RefSeq" id="WP_143068850.1">
    <property type="nucleotide sequence ID" value="NZ_FOFS01000003.1"/>
</dbReference>
<proteinExistence type="predicted"/>
<gene>
    <name evidence="2" type="ORF">SAMN04488038_103236</name>
</gene>
<protein>
    <submittedName>
        <fullName evidence="2">Uncharacterized protein</fullName>
    </submittedName>
</protein>
<dbReference type="AlphaFoldDB" id="A0A1H9CYL8"/>
<feature type="compositionally biased region" description="Polar residues" evidence="1">
    <location>
        <begin position="1"/>
        <end position="11"/>
    </location>
</feature>